<dbReference type="Gene3D" id="3.40.30.10">
    <property type="entry name" value="Glutaredoxin"/>
    <property type="match status" value="2"/>
</dbReference>
<dbReference type="InterPro" id="IPR036249">
    <property type="entry name" value="Thioredoxin-like_sf"/>
</dbReference>
<dbReference type="KEGG" id="bbes:BESB_018120"/>
<dbReference type="SUPFAM" id="SSF52833">
    <property type="entry name" value="Thioredoxin-like"/>
    <property type="match status" value="2"/>
</dbReference>
<dbReference type="RefSeq" id="XP_029216503.1">
    <property type="nucleotide sequence ID" value="XM_029360527.1"/>
</dbReference>
<comment type="caution">
    <text evidence="2">The sequence shown here is derived from an EMBL/GenBank/DDBJ whole genome shotgun (WGS) entry which is preliminary data.</text>
</comment>
<dbReference type="PANTHER" id="PTHR45288:SF1">
    <property type="entry name" value="THIOREDOXIN FAMILY PROTEIN"/>
    <property type="match status" value="1"/>
</dbReference>
<feature type="domain" description="GST N-terminal" evidence="1">
    <location>
        <begin position="84"/>
        <end position="175"/>
    </location>
</feature>
<evidence type="ECO:0000313" key="2">
    <source>
        <dbReference type="EMBL" id="PFH32494.1"/>
    </source>
</evidence>
<dbReference type="GeneID" id="40306873"/>
<dbReference type="Pfam" id="PF13417">
    <property type="entry name" value="GST_N_3"/>
    <property type="match status" value="1"/>
</dbReference>
<dbReference type="AlphaFoldDB" id="A0A2A9M5L3"/>
<feature type="domain" description="GST N-terminal" evidence="1">
    <location>
        <begin position="218"/>
        <end position="317"/>
    </location>
</feature>
<name>A0A2A9M5L3_BESBE</name>
<accession>A0A2A9M5L3</accession>
<dbReference type="EMBL" id="NWUJ01000011">
    <property type="protein sequence ID" value="PFH32494.1"/>
    <property type="molecule type" value="Genomic_DNA"/>
</dbReference>
<dbReference type="PROSITE" id="PS50404">
    <property type="entry name" value="GST_NTER"/>
    <property type="match status" value="2"/>
</dbReference>
<dbReference type="VEuPathDB" id="ToxoDB:BESB_018120"/>
<dbReference type="InterPro" id="IPR004045">
    <property type="entry name" value="Glutathione_S-Trfase_N"/>
</dbReference>
<organism evidence="2 3">
    <name type="scientific">Besnoitia besnoiti</name>
    <name type="common">Apicomplexan protozoan</name>
    <dbReference type="NCBI Taxonomy" id="94643"/>
    <lineage>
        <taxon>Eukaryota</taxon>
        <taxon>Sar</taxon>
        <taxon>Alveolata</taxon>
        <taxon>Apicomplexa</taxon>
        <taxon>Conoidasida</taxon>
        <taxon>Coccidia</taxon>
        <taxon>Eucoccidiorida</taxon>
        <taxon>Eimeriorina</taxon>
        <taxon>Sarcocystidae</taxon>
        <taxon>Besnoitia</taxon>
    </lineage>
</organism>
<dbReference type="GO" id="GO:0016740">
    <property type="term" value="F:transferase activity"/>
    <property type="evidence" value="ECO:0007669"/>
    <property type="project" value="UniProtKB-KW"/>
</dbReference>
<evidence type="ECO:0000259" key="1">
    <source>
        <dbReference type="PROSITE" id="PS50404"/>
    </source>
</evidence>
<dbReference type="Proteomes" id="UP000224006">
    <property type="component" value="Chromosome X"/>
</dbReference>
<protein>
    <submittedName>
        <fullName evidence="2">Glutathione s-transferase, n-terminal domain containing protein</fullName>
    </submittedName>
</protein>
<dbReference type="OrthoDB" id="422574at2759"/>
<reference evidence="2 3" key="1">
    <citation type="submission" date="2017-09" db="EMBL/GenBank/DDBJ databases">
        <title>Genome sequencing of Besnoitia besnoiti strain Bb-Ger1.</title>
        <authorList>
            <person name="Schares G."/>
            <person name="Venepally P."/>
            <person name="Lorenzi H.A."/>
        </authorList>
    </citation>
    <scope>NUCLEOTIDE SEQUENCE [LARGE SCALE GENOMIC DNA]</scope>
    <source>
        <strain evidence="2 3">Bb-Ger1</strain>
    </source>
</reference>
<keyword evidence="2" id="KW-0808">Transferase</keyword>
<sequence length="334" mass="37874">MKLAEHIYRDVSSRGFLPVLGTAWILAPRFLRHLISSFFQFVQSRLPFAWTFLDWLSLWLVDVFRLFSGYFAASGLDMCKRPEKPLQLYEFEGCPFCRKVRETLSVLALDCEIYPCPRETLRVAGYCKDSRYRPTVKRAGGSLMFPYLEDPNSGVRMYQSDEIIKYLWREYGSNARAPLNYRLAKVGFFEMISLPLTTFCRPMMTAGILRVPAEVPKKPLELWGCEASAPTRRVREILTSLELPYTLHTTAIGSGKTRPSPVGKTRSWPSAFPANCFGLACYASAIPTYLRDPNTDVELGNSAAIAQYLLDTYQKGDAPKETWLMYGKGGVAND</sequence>
<keyword evidence="3" id="KW-1185">Reference proteome</keyword>
<dbReference type="PANTHER" id="PTHR45288">
    <property type="entry name" value="THIOREDOXIN FAMILY PROTEIN"/>
    <property type="match status" value="1"/>
</dbReference>
<evidence type="ECO:0000313" key="3">
    <source>
        <dbReference type="Proteomes" id="UP000224006"/>
    </source>
</evidence>
<gene>
    <name evidence="2" type="ORF">BESB_018120</name>
</gene>
<proteinExistence type="predicted"/>